<dbReference type="SMART" id="SM00322">
    <property type="entry name" value="KH"/>
    <property type="match status" value="3"/>
</dbReference>
<feature type="compositionally biased region" description="Basic and acidic residues" evidence="3">
    <location>
        <begin position="83"/>
        <end position="93"/>
    </location>
</feature>
<accession>W2RN86</accession>
<name>W2RN86_CYPE1</name>
<evidence type="ECO:0000259" key="4">
    <source>
        <dbReference type="SMART" id="SM00322"/>
    </source>
</evidence>
<dbReference type="InterPro" id="IPR004087">
    <property type="entry name" value="KH_dom"/>
</dbReference>
<evidence type="ECO:0000256" key="2">
    <source>
        <dbReference type="PROSITE-ProRule" id="PRU00117"/>
    </source>
</evidence>
<proteinExistence type="predicted"/>
<feature type="domain" description="K Homology" evidence="4">
    <location>
        <begin position="383"/>
        <end position="453"/>
    </location>
</feature>
<dbReference type="Pfam" id="PF00013">
    <property type="entry name" value="KH_1"/>
    <property type="match status" value="3"/>
</dbReference>
<evidence type="ECO:0000313" key="5">
    <source>
        <dbReference type="EMBL" id="ETN37800.1"/>
    </source>
</evidence>
<reference evidence="5 6" key="1">
    <citation type="submission" date="2013-03" db="EMBL/GenBank/DDBJ databases">
        <title>The Genome Sequence of Phialophora europaea CBS 101466.</title>
        <authorList>
            <consortium name="The Broad Institute Genomics Platform"/>
            <person name="Cuomo C."/>
            <person name="de Hoog S."/>
            <person name="Gorbushina A."/>
            <person name="Walker B."/>
            <person name="Young S.K."/>
            <person name="Zeng Q."/>
            <person name="Gargeya S."/>
            <person name="Fitzgerald M."/>
            <person name="Haas B."/>
            <person name="Abouelleil A."/>
            <person name="Allen A.W."/>
            <person name="Alvarado L."/>
            <person name="Arachchi H.M."/>
            <person name="Berlin A.M."/>
            <person name="Chapman S.B."/>
            <person name="Gainer-Dewar J."/>
            <person name="Goldberg J."/>
            <person name="Griggs A."/>
            <person name="Gujja S."/>
            <person name="Hansen M."/>
            <person name="Howarth C."/>
            <person name="Imamovic A."/>
            <person name="Ireland A."/>
            <person name="Larimer J."/>
            <person name="McCowan C."/>
            <person name="Murphy C."/>
            <person name="Pearson M."/>
            <person name="Poon T.W."/>
            <person name="Priest M."/>
            <person name="Roberts A."/>
            <person name="Saif S."/>
            <person name="Shea T."/>
            <person name="Sisk P."/>
            <person name="Sykes S."/>
            <person name="Wortman J."/>
            <person name="Nusbaum C."/>
            <person name="Birren B."/>
        </authorList>
    </citation>
    <scope>NUCLEOTIDE SEQUENCE [LARGE SCALE GENOMIC DNA]</scope>
    <source>
        <strain evidence="5 6">CBS 101466</strain>
    </source>
</reference>
<dbReference type="CDD" id="cd00105">
    <property type="entry name" value="KH-I"/>
    <property type="match status" value="2"/>
</dbReference>
<evidence type="ECO:0000256" key="1">
    <source>
        <dbReference type="ARBA" id="ARBA00022737"/>
    </source>
</evidence>
<keyword evidence="6" id="KW-1185">Reference proteome</keyword>
<dbReference type="InParanoid" id="W2RN86"/>
<dbReference type="eggNOG" id="KOG1676">
    <property type="taxonomic scope" value="Eukaryota"/>
</dbReference>
<dbReference type="Proteomes" id="UP000030752">
    <property type="component" value="Unassembled WGS sequence"/>
</dbReference>
<feature type="domain" description="K Homology" evidence="4">
    <location>
        <begin position="291"/>
        <end position="362"/>
    </location>
</feature>
<evidence type="ECO:0000256" key="3">
    <source>
        <dbReference type="SAM" id="MobiDB-lite"/>
    </source>
</evidence>
<dbReference type="PROSITE" id="PS50084">
    <property type="entry name" value="KH_TYPE_1"/>
    <property type="match status" value="3"/>
</dbReference>
<feature type="compositionally biased region" description="Gly residues" evidence="3">
    <location>
        <begin position="253"/>
        <end position="263"/>
    </location>
</feature>
<dbReference type="STRING" id="1220924.W2RN86"/>
<feature type="compositionally biased region" description="Polar residues" evidence="3">
    <location>
        <begin position="70"/>
        <end position="80"/>
    </location>
</feature>
<organism evidence="5 6">
    <name type="scientific">Cyphellophora europaea (strain CBS 101466)</name>
    <name type="common">Phialophora europaea</name>
    <dbReference type="NCBI Taxonomy" id="1220924"/>
    <lineage>
        <taxon>Eukaryota</taxon>
        <taxon>Fungi</taxon>
        <taxon>Dikarya</taxon>
        <taxon>Ascomycota</taxon>
        <taxon>Pezizomycotina</taxon>
        <taxon>Eurotiomycetes</taxon>
        <taxon>Chaetothyriomycetidae</taxon>
        <taxon>Chaetothyriales</taxon>
        <taxon>Cyphellophoraceae</taxon>
        <taxon>Cyphellophora</taxon>
    </lineage>
</organism>
<feature type="region of interest" description="Disordered" evidence="3">
    <location>
        <begin position="13"/>
        <end position="180"/>
    </location>
</feature>
<dbReference type="Gene3D" id="3.30.1370.10">
    <property type="entry name" value="K Homology domain, type 1"/>
    <property type="match status" value="3"/>
</dbReference>
<dbReference type="InterPro" id="IPR036612">
    <property type="entry name" value="KH_dom_type_1_sf"/>
</dbReference>
<feature type="compositionally biased region" description="Basic and acidic residues" evidence="3">
    <location>
        <begin position="120"/>
        <end position="148"/>
    </location>
</feature>
<dbReference type="RefSeq" id="XP_008719969.1">
    <property type="nucleotide sequence ID" value="XM_008721747.1"/>
</dbReference>
<feature type="compositionally biased region" description="Pro residues" evidence="3">
    <location>
        <begin position="22"/>
        <end position="54"/>
    </location>
</feature>
<dbReference type="SUPFAM" id="SSF54791">
    <property type="entry name" value="Eukaryotic type KH-domain (KH-domain type I)"/>
    <property type="match status" value="3"/>
</dbReference>
<feature type="compositionally biased region" description="Low complexity" evidence="3">
    <location>
        <begin position="488"/>
        <end position="522"/>
    </location>
</feature>
<dbReference type="InterPro" id="IPR004088">
    <property type="entry name" value="KH_dom_type_1"/>
</dbReference>
<protein>
    <recommendedName>
        <fullName evidence="4">K Homology domain-containing protein</fullName>
    </recommendedName>
</protein>
<gene>
    <name evidence="5" type="ORF">HMPREF1541_07423</name>
</gene>
<dbReference type="EMBL" id="KB822723">
    <property type="protein sequence ID" value="ETN37800.1"/>
    <property type="molecule type" value="Genomic_DNA"/>
</dbReference>
<sequence length="554" mass="58619">MADIQNILAALAAQRQGSTPSQAPPGAPPPIPGTGYPPPPQYATPPGAPAPYGLPQPISSGSVDLAGINPVNSGSVSLNEALSKARDAYDPHRPGSRNNDPRAASRSYRRSRSPSRSPPRMRDDYRDSFNPYRDDRRGGNERGFRERSYSPGRGGRYSPPSYRDNRSPAQVSGGDGDSEILPIDKGLVGLIIGRAGENLRRVETTTGARVQFMDGPETAGSQRHCKISGPRSARAAAKAEIYRAIEDNDSAKRGGGGSSGGGALDRSRGSSKQPVVSGGSGGHGSKDGDKDGNSLQILVPDRTVGLIIGRGGETIRDLQDRSGCHVNIVAENQSINGMRPVNLIGSMSSQQHARDLIMEIVESDQKGISVKELRSRGRDDSHEKINDSIYIPGDCVGMVIGKGGETIREMQNSSGCKINVSPATGRDVQREIGLIGTRHAIEAAKSAIMAKVDAVVSAHDMYPIMTKTNSLQEARGRNQGRESRDDYANPNPYPSAQQPSYPASAAPPAEHGGAPPGGADPYAAYGGYQNYAAMWYAALAAQQQGGQPPQGEQR</sequence>
<dbReference type="PANTHER" id="PTHR10288">
    <property type="entry name" value="KH DOMAIN CONTAINING RNA BINDING PROTEIN"/>
    <property type="match status" value="1"/>
</dbReference>
<dbReference type="OrthoDB" id="5204190at2759"/>
<keyword evidence="2" id="KW-0694">RNA-binding</keyword>
<feature type="region of interest" description="Disordered" evidence="3">
    <location>
        <begin position="248"/>
        <end position="295"/>
    </location>
</feature>
<dbReference type="GO" id="GO:0003723">
    <property type="term" value="F:RNA binding"/>
    <property type="evidence" value="ECO:0007669"/>
    <property type="project" value="UniProtKB-UniRule"/>
</dbReference>
<feature type="compositionally biased region" description="Basic and acidic residues" evidence="3">
    <location>
        <begin position="474"/>
        <end position="487"/>
    </location>
</feature>
<dbReference type="VEuPathDB" id="FungiDB:HMPREF1541_07423"/>
<feature type="region of interest" description="Disordered" evidence="3">
    <location>
        <begin position="213"/>
        <end position="232"/>
    </location>
</feature>
<feature type="region of interest" description="Disordered" evidence="3">
    <location>
        <begin position="467"/>
        <end position="522"/>
    </location>
</feature>
<dbReference type="GeneID" id="19974762"/>
<feature type="domain" description="K Homology" evidence="4">
    <location>
        <begin position="175"/>
        <end position="246"/>
    </location>
</feature>
<keyword evidence="1" id="KW-0677">Repeat</keyword>
<dbReference type="AlphaFoldDB" id="W2RN86"/>
<dbReference type="HOGENOM" id="CLU_025201_0_0_1"/>
<evidence type="ECO:0000313" key="6">
    <source>
        <dbReference type="Proteomes" id="UP000030752"/>
    </source>
</evidence>